<dbReference type="PATRIC" id="fig|1705565.3.peg.4843"/>
<dbReference type="EMBL" id="LIUT01000001">
    <property type="protein sequence ID" value="KOR90145.1"/>
    <property type="molecule type" value="Genomic_DNA"/>
</dbReference>
<comment type="caution">
    <text evidence="1">The sequence shown here is derived from an EMBL/GenBank/DDBJ whole genome shotgun (WGS) entry which is preliminary data.</text>
</comment>
<evidence type="ECO:0000313" key="1">
    <source>
        <dbReference type="EMBL" id="KOR90145.1"/>
    </source>
</evidence>
<evidence type="ECO:0008006" key="3">
    <source>
        <dbReference type="Google" id="ProtNLM"/>
    </source>
</evidence>
<name>A0A0M1P746_9BACL</name>
<organism evidence="1 2">
    <name type="scientific">Paenibacillus solani</name>
    <dbReference type="NCBI Taxonomy" id="1705565"/>
    <lineage>
        <taxon>Bacteria</taxon>
        <taxon>Bacillati</taxon>
        <taxon>Bacillota</taxon>
        <taxon>Bacilli</taxon>
        <taxon>Bacillales</taxon>
        <taxon>Paenibacillaceae</taxon>
        <taxon>Paenibacillus</taxon>
    </lineage>
</organism>
<evidence type="ECO:0000313" key="2">
    <source>
        <dbReference type="Proteomes" id="UP000036932"/>
    </source>
</evidence>
<dbReference type="Proteomes" id="UP000036932">
    <property type="component" value="Unassembled WGS sequence"/>
</dbReference>
<dbReference type="AlphaFoldDB" id="A0A0M1P746"/>
<keyword evidence="2" id="KW-1185">Reference proteome</keyword>
<accession>A0A0M1P746</accession>
<reference evidence="2" key="1">
    <citation type="submission" date="2015-08" db="EMBL/GenBank/DDBJ databases">
        <title>Genome sequencing project for genomic taxonomy and phylogenomics of Bacillus-like bacteria.</title>
        <authorList>
            <person name="Liu B."/>
            <person name="Wang J."/>
            <person name="Zhu Y."/>
            <person name="Liu G."/>
            <person name="Chen Q."/>
            <person name="Chen Z."/>
            <person name="Lan J."/>
            <person name="Che J."/>
            <person name="Ge C."/>
            <person name="Shi H."/>
            <person name="Pan Z."/>
            <person name="Liu X."/>
        </authorList>
    </citation>
    <scope>NUCLEOTIDE SEQUENCE [LARGE SCALE GENOMIC DNA]</scope>
    <source>
        <strain evidence="2">FJAT-22460</strain>
    </source>
</reference>
<sequence length="186" mass="20477">MCIGSGSRRLMFMMIVMMILISGCYGQGSDESDYAGSVTEEVREVQKIDYVQVPYTQLLYTKTSPEFTWEFRSIERLDPDIQQLYDDSVNMAPGGWVLKETDQEIYILVSGGQLPSAQGFRIASVKMAREQTGNEKDHLYITLASQEDDGTEGYPGQASVTSLVNIPKSGLPDGAVIHGVSMTGVD</sequence>
<gene>
    <name evidence="1" type="ORF">AM231_14030</name>
</gene>
<protein>
    <recommendedName>
        <fullName evidence="3">PrcB C-terminal domain-containing protein</fullName>
    </recommendedName>
</protein>
<proteinExistence type="predicted"/>